<dbReference type="Gene3D" id="3.40.50.1820">
    <property type="entry name" value="alpha/beta hydrolase"/>
    <property type="match status" value="1"/>
</dbReference>
<gene>
    <name evidence="2" type="ORF">LMG28688_05454</name>
</gene>
<protein>
    <recommendedName>
        <fullName evidence="1">GPI inositol-deacylase PGAP1-like alpha/beta domain-containing protein</fullName>
    </recommendedName>
</protein>
<evidence type="ECO:0000313" key="2">
    <source>
        <dbReference type="EMBL" id="CAB3801902.1"/>
    </source>
</evidence>
<sequence>MRTANPDSYHPIVYIRGFAMNKSDIDETTADPFCGFNSGSTVYRARPGNTEAARFVFESPVVRLVANHEYVNVVSEGTDLASPGFNEPVPRRSIVIFHYYDPASTLLGNGVVPPIEDFAAQLSVLIARLRDLVLLTKGAYDAPEQFRCFLVAHSMGGLVARAFLQNPRCDPQNVRKTVKKLFTYATPHNGIEFSGFNVPSFLTNRQINTFNRSVMGKYLGLVPAWQTQTDDVARCPADALDPANIFTLIGTNRLDYEVGMGLSRTFVGKGSDGLVRIQNADLKGVTVDATGNQVETPCAKAFVYRSHSGYFGIVNSEEGYQNLQRFLFGDYRVDVWLEVNDITMPTGDLANADAAGTLEAKYPVDVIISLRNKRWFLTRRIAEEDSSAVFEHRDVRAQRGKTPVLEKALSTIFMANWGKRDPKNPTVAYRVQLAVRTPDFQIGGRDADVDHFEGSSIYADAVIVELDTTQMPWTASYWWESEQTATGAPSTKTPLKLQPLHAGTTSPLVARIPIKGGSGIEFQGALKFIASPWA</sequence>
<organism evidence="2 3">
    <name type="scientific">Paraburkholderia caffeinitolerans</name>
    <dbReference type="NCBI Taxonomy" id="1723730"/>
    <lineage>
        <taxon>Bacteria</taxon>
        <taxon>Pseudomonadati</taxon>
        <taxon>Pseudomonadota</taxon>
        <taxon>Betaproteobacteria</taxon>
        <taxon>Burkholderiales</taxon>
        <taxon>Burkholderiaceae</taxon>
        <taxon>Paraburkholderia</taxon>
    </lineage>
</organism>
<proteinExistence type="predicted"/>
<keyword evidence="3" id="KW-1185">Reference proteome</keyword>
<dbReference type="RefSeq" id="WP_129563876.1">
    <property type="nucleotide sequence ID" value="NZ_CADIKL010000036.1"/>
</dbReference>
<name>A0A6J5GJJ4_9BURK</name>
<dbReference type="EMBL" id="CADIKL010000036">
    <property type="protein sequence ID" value="CAB3801902.1"/>
    <property type="molecule type" value="Genomic_DNA"/>
</dbReference>
<dbReference type="SUPFAM" id="SSF53474">
    <property type="entry name" value="alpha/beta-Hydrolases"/>
    <property type="match status" value="1"/>
</dbReference>
<dbReference type="InterPro" id="IPR012908">
    <property type="entry name" value="PGAP1-ab_dom-like"/>
</dbReference>
<reference evidence="2 3" key="1">
    <citation type="submission" date="2020-04" db="EMBL/GenBank/DDBJ databases">
        <authorList>
            <person name="De Canck E."/>
        </authorList>
    </citation>
    <scope>NUCLEOTIDE SEQUENCE [LARGE SCALE GENOMIC DNA]</scope>
    <source>
        <strain evidence="2 3">LMG 28688</strain>
    </source>
</reference>
<dbReference type="AlphaFoldDB" id="A0A6J5GJJ4"/>
<feature type="domain" description="GPI inositol-deacylase PGAP1-like alpha/beta" evidence="1">
    <location>
        <begin position="127"/>
        <end position="190"/>
    </location>
</feature>
<dbReference type="Proteomes" id="UP000494119">
    <property type="component" value="Unassembled WGS sequence"/>
</dbReference>
<dbReference type="Pfam" id="PF07819">
    <property type="entry name" value="PGAP1"/>
    <property type="match status" value="1"/>
</dbReference>
<evidence type="ECO:0000259" key="1">
    <source>
        <dbReference type="Pfam" id="PF07819"/>
    </source>
</evidence>
<accession>A0A6J5GJJ4</accession>
<dbReference type="InterPro" id="IPR029058">
    <property type="entry name" value="AB_hydrolase_fold"/>
</dbReference>
<evidence type="ECO:0000313" key="3">
    <source>
        <dbReference type="Proteomes" id="UP000494119"/>
    </source>
</evidence>
<dbReference type="GO" id="GO:0016788">
    <property type="term" value="F:hydrolase activity, acting on ester bonds"/>
    <property type="evidence" value="ECO:0007669"/>
    <property type="project" value="InterPro"/>
</dbReference>